<protein>
    <submittedName>
        <fullName evidence="2">Uncharacterized protein</fullName>
    </submittedName>
</protein>
<dbReference type="EMBL" id="JACEEZ010018434">
    <property type="protein sequence ID" value="KAG0716913.1"/>
    <property type="molecule type" value="Genomic_DNA"/>
</dbReference>
<gene>
    <name evidence="2" type="ORF">GWK47_008529</name>
</gene>
<evidence type="ECO:0000313" key="2">
    <source>
        <dbReference type="EMBL" id="KAG0716913.1"/>
    </source>
</evidence>
<evidence type="ECO:0000256" key="1">
    <source>
        <dbReference type="SAM" id="MobiDB-lite"/>
    </source>
</evidence>
<proteinExistence type="predicted"/>
<sequence length="197" mass="22285">MASHSRFVARMGRDKERLPRSCFPGAIFKGSPRPPRQTGPRPLNPPRWRFMSAESKGPGFCSPDFSPFRGGWDREVYIVDVSPAAEGRRRGQAEDSTTEVWLPSPFSSAPSSLFCPLPPFSLFGPQCDASKPPWTRRWFPRWCEERLSSSTVIRSGYMPPTSKSSSRPPLNISPFIRAVSDAVFPCFWRGNRFLDTR</sequence>
<keyword evidence="3" id="KW-1185">Reference proteome</keyword>
<reference evidence="2" key="1">
    <citation type="submission" date="2020-07" db="EMBL/GenBank/DDBJ databases">
        <title>The High-quality genome of the commercially important snow crab, Chionoecetes opilio.</title>
        <authorList>
            <person name="Jeong J.-H."/>
            <person name="Ryu S."/>
        </authorList>
    </citation>
    <scope>NUCLEOTIDE SEQUENCE</scope>
    <source>
        <strain evidence="2">MADBK_172401_WGS</strain>
        <tissue evidence="2">Digestive gland</tissue>
    </source>
</reference>
<dbReference type="AlphaFoldDB" id="A0A8J5C4G6"/>
<dbReference type="Proteomes" id="UP000770661">
    <property type="component" value="Unassembled WGS sequence"/>
</dbReference>
<feature type="compositionally biased region" description="Pro residues" evidence="1">
    <location>
        <begin position="32"/>
        <end position="45"/>
    </location>
</feature>
<evidence type="ECO:0000313" key="3">
    <source>
        <dbReference type="Proteomes" id="UP000770661"/>
    </source>
</evidence>
<name>A0A8J5C4G6_CHIOP</name>
<organism evidence="2 3">
    <name type="scientific">Chionoecetes opilio</name>
    <name type="common">Atlantic snow crab</name>
    <name type="synonym">Cancer opilio</name>
    <dbReference type="NCBI Taxonomy" id="41210"/>
    <lineage>
        <taxon>Eukaryota</taxon>
        <taxon>Metazoa</taxon>
        <taxon>Ecdysozoa</taxon>
        <taxon>Arthropoda</taxon>
        <taxon>Crustacea</taxon>
        <taxon>Multicrustacea</taxon>
        <taxon>Malacostraca</taxon>
        <taxon>Eumalacostraca</taxon>
        <taxon>Eucarida</taxon>
        <taxon>Decapoda</taxon>
        <taxon>Pleocyemata</taxon>
        <taxon>Brachyura</taxon>
        <taxon>Eubrachyura</taxon>
        <taxon>Majoidea</taxon>
        <taxon>Majidae</taxon>
        <taxon>Chionoecetes</taxon>
    </lineage>
</organism>
<accession>A0A8J5C4G6</accession>
<feature type="region of interest" description="Disordered" evidence="1">
    <location>
        <begin position="1"/>
        <end position="46"/>
    </location>
</feature>
<comment type="caution">
    <text evidence="2">The sequence shown here is derived from an EMBL/GenBank/DDBJ whole genome shotgun (WGS) entry which is preliminary data.</text>
</comment>